<name>F2KRL7_ARCVS</name>
<keyword evidence="2" id="KW-1185">Reference proteome</keyword>
<protein>
    <submittedName>
        <fullName evidence="1">Two-component system response regulator</fullName>
    </submittedName>
</protein>
<sequence>MILESIVFEDLIETKMVEGYAFNLTYFDHVIPLKVFRAGSNRFPVIFETLSGD</sequence>
<dbReference type="STRING" id="693661.Arcve_0766"/>
<dbReference type="AlphaFoldDB" id="F2KRL7"/>
<dbReference type="KEGG" id="ave:Arcve_0766"/>
<gene>
    <name evidence="1" type="ordered locus">Arcve_0766</name>
</gene>
<evidence type="ECO:0000313" key="2">
    <source>
        <dbReference type="Proteomes" id="UP000008136"/>
    </source>
</evidence>
<dbReference type="EMBL" id="CP002588">
    <property type="protein sequence ID" value="AEA46782.1"/>
    <property type="molecule type" value="Genomic_DNA"/>
</dbReference>
<organism evidence="1 2">
    <name type="scientific">Archaeoglobus veneficus (strain DSM 11195 / SNP6)</name>
    <dbReference type="NCBI Taxonomy" id="693661"/>
    <lineage>
        <taxon>Archaea</taxon>
        <taxon>Methanobacteriati</taxon>
        <taxon>Methanobacteriota</taxon>
        <taxon>Archaeoglobi</taxon>
        <taxon>Archaeoglobales</taxon>
        <taxon>Archaeoglobaceae</taxon>
        <taxon>Archaeoglobus</taxon>
    </lineage>
</organism>
<accession>F2KRL7</accession>
<dbReference type="Proteomes" id="UP000008136">
    <property type="component" value="Chromosome"/>
</dbReference>
<evidence type="ECO:0000313" key="1">
    <source>
        <dbReference type="EMBL" id="AEA46782.1"/>
    </source>
</evidence>
<proteinExistence type="predicted"/>
<dbReference type="HOGENOM" id="CLU_3056927_0_0_2"/>
<reference evidence="1 2" key="1">
    <citation type="submission" date="2011-03" db="EMBL/GenBank/DDBJ databases">
        <title>The complete genome of Archaeoglobus veneficus SNP6.</title>
        <authorList>
            <consortium name="US DOE Joint Genome Institute (JGI-PGF)"/>
            <person name="Lucas S."/>
            <person name="Copeland A."/>
            <person name="Lapidus A."/>
            <person name="Bruce D."/>
            <person name="Goodwin L."/>
            <person name="Pitluck S."/>
            <person name="Kyrpides N."/>
            <person name="Mavromatis K."/>
            <person name="Pagani I."/>
            <person name="Ivanova N."/>
            <person name="Mikhailova N."/>
            <person name="Lu M."/>
            <person name="Detter J.C."/>
            <person name="Tapia R."/>
            <person name="Han C."/>
            <person name="Land M."/>
            <person name="Hauser L."/>
            <person name="Markowitz V."/>
            <person name="Cheng J.-F."/>
            <person name="Hugenholtz P."/>
            <person name="Woyke T."/>
            <person name="Wu D."/>
            <person name="Spring S."/>
            <person name="Brambilla E."/>
            <person name="Klenk H.-P."/>
            <person name="Eisen J.A."/>
        </authorList>
    </citation>
    <scope>NUCLEOTIDE SEQUENCE [LARGE SCALE GENOMIC DNA]</scope>
    <source>
        <strain>SNP6</strain>
    </source>
</reference>